<reference evidence="2" key="1">
    <citation type="journal article" date="2019" name="Int. J. Syst. Evol. Microbiol.">
        <title>The Global Catalogue of Microorganisms (GCM) 10K type strain sequencing project: providing services to taxonomists for standard genome sequencing and annotation.</title>
        <authorList>
            <consortium name="The Broad Institute Genomics Platform"/>
            <consortium name="The Broad Institute Genome Sequencing Center for Infectious Disease"/>
            <person name="Wu L."/>
            <person name="Ma J."/>
        </authorList>
    </citation>
    <scope>NUCLEOTIDE SEQUENCE [LARGE SCALE GENOMIC DNA]</scope>
    <source>
        <strain evidence="2">KCTC 42586</strain>
    </source>
</reference>
<evidence type="ECO:0000313" key="1">
    <source>
        <dbReference type="EMBL" id="MFC5219890.1"/>
    </source>
</evidence>
<proteinExistence type="predicted"/>
<dbReference type="Proteomes" id="UP001596263">
    <property type="component" value="Unassembled WGS sequence"/>
</dbReference>
<comment type="caution">
    <text evidence="1">The sequence shown here is derived from an EMBL/GenBank/DDBJ whole genome shotgun (WGS) entry which is preliminary data.</text>
</comment>
<sequence>MTTPFVRQGNVYLVPVLRHHLDFAELVRRAMQELALGGRDVVAVGLPESVREKTLEAVGRLPRVHLIVSLGSGDAQREVFPVTPADGIVEAVRTASEQGIPLRFVDQEIAPGHLIDRFCMADADWPDDALALHKGADSYLDLIEGRLTHPPTRFEPVDTWREAYMAACLQRLLPRHRRVLFVCNAPHVRTVQRLLREPALLTDDDRSATPLPGYEIRRPSLAVLLRYLDYIPRLVQRYEEHRSTDSPEPFDKHQVLLELIYELRQESPDLKLSIRHFQVFTQVLTKLLEQDQRISPTFEAVLTACGGCFNEPFKERVFRHLLGYFDHVRVERIGRIRANREPLFQMSMMSPPSHSGPPYVARNCTQFEYMYEVVRASGEPRTGEIEAAPDLAPPPPTGDIVDLDPVKPRNRRFLPRSWTDGREASIWVPVFRFSDAMRLKALALAQVRTHEEARSVEFQGALHNGLDFRRTMRSHYRGQPKLYVRKSHTVEKQLIDRDEPVVWLSEAYQSGRLDENGCILDCWLNGTVEETRVCEWFVAKTGAAQSLRNRHGEAVEVSSYEYYGRVSFTEAELTLDELYKRLGSEISARVPRPEALDEEELFRLSDRYGLALDWSRWWDILLAMALEYARETVVLVAPPQFVVPARINKTAKASGKRIARIPTTRFTREELRKLGFQYHLEHQYPKKRHDANDPEYNEWLISQFSDVMKRFWE</sequence>
<dbReference type="RefSeq" id="WP_380864178.1">
    <property type="nucleotide sequence ID" value="NZ_JBHSKM010000044.1"/>
</dbReference>
<keyword evidence="2" id="KW-1185">Reference proteome</keyword>
<gene>
    <name evidence="1" type="ORF">ACFPQ9_39360</name>
</gene>
<accession>A0ABW0CVE1</accession>
<evidence type="ECO:0000313" key="2">
    <source>
        <dbReference type="Proteomes" id="UP001596263"/>
    </source>
</evidence>
<dbReference type="EMBL" id="JBHSKM010000044">
    <property type="protein sequence ID" value="MFC5219890.1"/>
    <property type="molecule type" value="Genomic_DNA"/>
</dbReference>
<name>A0ABW0CVE1_STRCD</name>
<protein>
    <submittedName>
        <fullName evidence="1">Uncharacterized protein</fullName>
    </submittedName>
</protein>
<organism evidence="1 2">
    <name type="scientific">Streptomyces coerulescens</name>
    <dbReference type="NCBI Taxonomy" id="29304"/>
    <lineage>
        <taxon>Bacteria</taxon>
        <taxon>Bacillati</taxon>
        <taxon>Actinomycetota</taxon>
        <taxon>Actinomycetes</taxon>
        <taxon>Kitasatosporales</taxon>
        <taxon>Streptomycetaceae</taxon>
        <taxon>Streptomyces</taxon>
    </lineage>
</organism>